<dbReference type="InterPro" id="IPR000160">
    <property type="entry name" value="GGDEF_dom"/>
</dbReference>
<dbReference type="Proteomes" id="UP000000739">
    <property type="component" value="Chromosome"/>
</dbReference>
<dbReference type="HOGENOM" id="CLU_000445_11_4_7"/>
<dbReference type="InterPro" id="IPR035965">
    <property type="entry name" value="PAS-like_dom_sf"/>
</dbReference>
<dbReference type="InterPro" id="IPR000014">
    <property type="entry name" value="PAS"/>
</dbReference>
<dbReference type="InterPro" id="IPR043128">
    <property type="entry name" value="Rev_trsase/Diguanyl_cyclase"/>
</dbReference>
<dbReference type="InterPro" id="IPR052163">
    <property type="entry name" value="DGC-Regulatory_Protein"/>
</dbReference>
<dbReference type="eggNOG" id="COG3829">
    <property type="taxonomic scope" value="Bacteria"/>
</dbReference>
<evidence type="ECO:0000313" key="5">
    <source>
        <dbReference type="Proteomes" id="UP000000739"/>
    </source>
</evidence>
<sequence length="299" mass="33585">MMDIRLRDLFDEMQEGLYLTDNERRITHWNEAAERLTGYTAEQVIGSKCSDNVLMHVNEQGECLCMGECPLRDTIFDGTPREADVFMHHKNGHRVPVRVRVLPLRNSNGDIVGGAEFFSDVSSQMGVQARIKELEQLVLIDNLTMLSNRRHVEAELDRFLTEKQRYDLSFGVLFLDLDHFKNVNDTFGHNVGDLVLKTVGATLKSCARPYDTFGRWGGEEFIGLIRNIDAPNLRGLGERIRGLVAATMINTPCGKTLQVTASIGGTTARQEDDMESIIARADKNLYCSKNSGRNCLTLS</sequence>
<dbReference type="NCBIfam" id="TIGR00254">
    <property type="entry name" value="GGDEF"/>
    <property type="match status" value="1"/>
</dbReference>
<evidence type="ECO:0000259" key="2">
    <source>
        <dbReference type="PROSITE" id="PS50113"/>
    </source>
</evidence>
<protein>
    <submittedName>
        <fullName evidence="4">Diguanylate cyclase with PAS/PAC sensor</fullName>
    </submittedName>
</protein>
<organism evidence="4 5">
    <name type="scientific">Desulfatibacillum aliphaticivorans</name>
    <dbReference type="NCBI Taxonomy" id="218208"/>
    <lineage>
        <taxon>Bacteria</taxon>
        <taxon>Pseudomonadati</taxon>
        <taxon>Thermodesulfobacteriota</taxon>
        <taxon>Desulfobacteria</taxon>
        <taxon>Desulfobacterales</taxon>
        <taxon>Desulfatibacillaceae</taxon>
        <taxon>Desulfatibacillum</taxon>
    </lineage>
</organism>
<dbReference type="InterPro" id="IPR000700">
    <property type="entry name" value="PAS-assoc_C"/>
</dbReference>
<evidence type="ECO:0000313" key="4">
    <source>
        <dbReference type="EMBL" id="ACL05392.1"/>
    </source>
</evidence>
<feature type="domain" description="PAC" evidence="2">
    <location>
        <begin position="81"/>
        <end position="133"/>
    </location>
</feature>
<dbReference type="GO" id="GO:0003824">
    <property type="term" value="F:catalytic activity"/>
    <property type="evidence" value="ECO:0007669"/>
    <property type="project" value="UniProtKB-ARBA"/>
</dbReference>
<dbReference type="Pfam" id="PF00990">
    <property type="entry name" value="GGDEF"/>
    <property type="match status" value="1"/>
</dbReference>
<dbReference type="NCBIfam" id="TIGR00229">
    <property type="entry name" value="sensory_box"/>
    <property type="match status" value="1"/>
</dbReference>
<reference evidence="4 5" key="1">
    <citation type="journal article" date="2012" name="Environ. Microbiol.">
        <title>The genome sequence of Desulfatibacillum alkenivorans AK-01: a blueprint for anaerobic alkane oxidation.</title>
        <authorList>
            <person name="Callaghan A.V."/>
            <person name="Morris B.E."/>
            <person name="Pereira I.A."/>
            <person name="McInerney M.J."/>
            <person name="Austin R.N."/>
            <person name="Groves J.T."/>
            <person name="Kukor J.J."/>
            <person name="Suflita J.M."/>
            <person name="Young L.Y."/>
            <person name="Zylstra G.J."/>
            <person name="Wawrik B."/>
        </authorList>
    </citation>
    <scope>NUCLEOTIDE SEQUENCE [LARGE SCALE GENOMIC DNA]</scope>
    <source>
        <strain evidence="4 5">AK-01</strain>
    </source>
</reference>
<accession>B8FLN8</accession>
<feature type="domain" description="PAS" evidence="1">
    <location>
        <begin position="2"/>
        <end position="46"/>
    </location>
</feature>
<dbReference type="SMART" id="SM00267">
    <property type="entry name" value="GGDEF"/>
    <property type="match status" value="1"/>
</dbReference>
<dbReference type="CDD" id="cd00130">
    <property type="entry name" value="PAS"/>
    <property type="match status" value="1"/>
</dbReference>
<dbReference type="PROSITE" id="PS50113">
    <property type="entry name" value="PAC"/>
    <property type="match status" value="1"/>
</dbReference>
<dbReference type="RefSeq" id="WP_015948446.1">
    <property type="nucleotide sequence ID" value="NC_011768.1"/>
</dbReference>
<dbReference type="FunFam" id="3.30.70.270:FF:000001">
    <property type="entry name" value="Diguanylate cyclase domain protein"/>
    <property type="match status" value="1"/>
</dbReference>
<name>B8FLN8_DESAL</name>
<dbReference type="EMBL" id="CP001322">
    <property type="protein sequence ID" value="ACL05392.1"/>
    <property type="molecule type" value="Genomic_DNA"/>
</dbReference>
<evidence type="ECO:0000259" key="1">
    <source>
        <dbReference type="PROSITE" id="PS50112"/>
    </source>
</evidence>
<dbReference type="CDD" id="cd01949">
    <property type="entry name" value="GGDEF"/>
    <property type="match status" value="1"/>
</dbReference>
<dbReference type="SMART" id="SM00091">
    <property type="entry name" value="PAS"/>
    <property type="match status" value="1"/>
</dbReference>
<dbReference type="KEGG" id="dal:Dalk_3704"/>
<feature type="domain" description="GGDEF" evidence="3">
    <location>
        <begin position="168"/>
        <end position="299"/>
    </location>
</feature>
<dbReference type="AlphaFoldDB" id="B8FLN8"/>
<dbReference type="PANTHER" id="PTHR46663:SF4">
    <property type="entry name" value="DIGUANYLATE CYCLASE DGCT-RELATED"/>
    <property type="match status" value="1"/>
</dbReference>
<dbReference type="PROSITE" id="PS50887">
    <property type="entry name" value="GGDEF"/>
    <property type="match status" value="1"/>
</dbReference>
<dbReference type="SUPFAM" id="SSF55785">
    <property type="entry name" value="PYP-like sensor domain (PAS domain)"/>
    <property type="match status" value="1"/>
</dbReference>
<dbReference type="PANTHER" id="PTHR46663">
    <property type="entry name" value="DIGUANYLATE CYCLASE DGCT-RELATED"/>
    <property type="match status" value="1"/>
</dbReference>
<proteinExistence type="predicted"/>
<evidence type="ECO:0000259" key="3">
    <source>
        <dbReference type="PROSITE" id="PS50887"/>
    </source>
</evidence>
<dbReference type="PROSITE" id="PS50112">
    <property type="entry name" value="PAS"/>
    <property type="match status" value="1"/>
</dbReference>
<dbReference type="Pfam" id="PF13426">
    <property type="entry name" value="PAS_9"/>
    <property type="match status" value="1"/>
</dbReference>
<dbReference type="Gene3D" id="3.30.450.20">
    <property type="entry name" value="PAS domain"/>
    <property type="match status" value="1"/>
</dbReference>
<dbReference type="eggNOG" id="COG3706">
    <property type="taxonomic scope" value="Bacteria"/>
</dbReference>
<gene>
    <name evidence="4" type="ordered locus">Dalk_3704</name>
</gene>
<dbReference type="Gene3D" id="3.30.70.270">
    <property type="match status" value="1"/>
</dbReference>
<keyword evidence="5" id="KW-1185">Reference proteome</keyword>
<dbReference type="SUPFAM" id="SSF55073">
    <property type="entry name" value="Nucleotide cyclase"/>
    <property type="match status" value="1"/>
</dbReference>
<dbReference type="InterPro" id="IPR029787">
    <property type="entry name" value="Nucleotide_cyclase"/>
</dbReference>